<keyword evidence="2" id="KW-1185">Reference proteome</keyword>
<feature type="non-terminal residue" evidence="1">
    <location>
        <position position="39"/>
    </location>
</feature>
<feature type="non-terminal residue" evidence="1">
    <location>
        <position position="1"/>
    </location>
</feature>
<evidence type="ECO:0000313" key="1">
    <source>
        <dbReference type="EMBL" id="KFP55666.1"/>
    </source>
</evidence>
<name>A0A091MA77_CATAU</name>
<accession>A0A091MA77</accession>
<dbReference type="AlphaFoldDB" id="A0A091MA77"/>
<reference evidence="1 2" key="1">
    <citation type="submission" date="2014-04" db="EMBL/GenBank/DDBJ databases">
        <title>Genome evolution of avian class.</title>
        <authorList>
            <person name="Zhang G."/>
            <person name="Li C."/>
        </authorList>
    </citation>
    <scope>NUCLEOTIDE SEQUENCE [LARGE SCALE GENOMIC DNA]</scope>
    <source>
        <strain evidence="1">BGI_N323</strain>
    </source>
</reference>
<organism evidence="1 2">
    <name type="scientific">Cathartes aura</name>
    <name type="common">Turkey vulture</name>
    <name type="synonym">Vultur aura</name>
    <dbReference type="NCBI Taxonomy" id="43455"/>
    <lineage>
        <taxon>Eukaryota</taxon>
        <taxon>Metazoa</taxon>
        <taxon>Chordata</taxon>
        <taxon>Craniata</taxon>
        <taxon>Vertebrata</taxon>
        <taxon>Euteleostomi</taxon>
        <taxon>Archelosauria</taxon>
        <taxon>Archosauria</taxon>
        <taxon>Dinosauria</taxon>
        <taxon>Saurischia</taxon>
        <taxon>Theropoda</taxon>
        <taxon>Coelurosauria</taxon>
        <taxon>Aves</taxon>
        <taxon>Neognathae</taxon>
        <taxon>Neoaves</taxon>
        <taxon>Telluraves</taxon>
        <taxon>Accipitrimorphae</taxon>
        <taxon>Accipitriformes</taxon>
        <taxon>Cathartidae</taxon>
        <taxon>Cathartes</taxon>
    </lineage>
</organism>
<gene>
    <name evidence="1" type="ORF">N323_08673</name>
</gene>
<dbReference type="Proteomes" id="UP000053745">
    <property type="component" value="Unassembled WGS sequence"/>
</dbReference>
<dbReference type="OrthoDB" id="10293412at2759"/>
<dbReference type="EMBL" id="KL324047">
    <property type="protein sequence ID" value="KFP55666.1"/>
    <property type="molecule type" value="Genomic_DNA"/>
</dbReference>
<sequence>LMKTLDQGSQSTELWQLQHFPSTWKTHVAHRRLCSRTVY</sequence>
<evidence type="ECO:0000313" key="2">
    <source>
        <dbReference type="Proteomes" id="UP000053745"/>
    </source>
</evidence>
<proteinExistence type="predicted"/>
<protein>
    <submittedName>
        <fullName evidence="1">Uncharacterized protein</fullName>
    </submittedName>
</protein>